<organism evidence="1 2">
    <name type="scientific">Nitratidesulfovibrio vulgaris (strain DP4)</name>
    <name type="common">Desulfovibrio vulgaris</name>
    <dbReference type="NCBI Taxonomy" id="391774"/>
    <lineage>
        <taxon>Bacteria</taxon>
        <taxon>Pseudomonadati</taxon>
        <taxon>Thermodesulfobacteriota</taxon>
        <taxon>Desulfovibrionia</taxon>
        <taxon>Desulfovibrionales</taxon>
        <taxon>Desulfovibrionaceae</taxon>
        <taxon>Nitratidesulfovibrio</taxon>
    </lineage>
</organism>
<name>A0A0H3A8E7_NITV4</name>
<accession>A0A0H3A8E7</accession>
<dbReference type="HOGENOM" id="CLU_2192818_0_0_7"/>
<protein>
    <submittedName>
        <fullName evidence="1">Uncharacterized protein</fullName>
    </submittedName>
</protein>
<evidence type="ECO:0000313" key="1">
    <source>
        <dbReference type="EMBL" id="ABM28504.1"/>
    </source>
</evidence>
<evidence type="ECO:0000313" key="2">
    <source>
        <dbReference type="Proteomes" id="UP000009173"/>
    </source>
</evidence>
<dbReference type="Proteomes" id="UP000009173">
    <property type="component" value="Chromosome"/>
</dbReference>
<sequence>MKATDYLLTRMVRRYGSYSATARALGLAPRCLRRARRAKNTQTNRHVVMAGKLLALRELLLQLRDSGVLTNAHIRDAWEATSLACPSMRASRRGTTSVFLRRRPHHAS</sequence>
<dbReference type="AlphaFoldDB" id="A0A0H3A8E7"/>
<proteinExistence type="predicted"/>
<reference evidence="2" key="1">
    <citation type="journal article" date="2009" name="Environ. Microbiol.">
        <title>Contribution of mobile genetic elements to Desulfovibrio vulgaris genome plasticity.</title>
        <authorList>
            <person name="Walker C.B."/>
            <person name="Stolyar S."/>
            <person name="Chivian D."/>
            <person name="Pinel N."/>
            <person name="Gabster J.A."/>
            <person name="Dehal P.S."/>
            <person name="He Z."/>
            <person name="Yang Z.K."/>
            <person name="Yen H.C."/>
            <person name="Zhou J."/>
            <person name="Wall J.D."/>
            <person name="Hazen T.C."/>
            <person name="Arkin A.P."/>
            <person name="Stahl D.A."/>
        </authorList>
    </citation>
    <scope>NUCLEOTIDE SEQUENCE [LARGE SCALE GENOMIC DNA]</scope>
    <source>
        <strain evidence="2">DP4</strain>
    </source>
</reference>
<dbReference type="EMBL" id="CP000527">
    <property type="protein sequence ID" value="ABM28504.1"/>
    <property type="molecule type" value="Genomic_DNA"/>
</dbReference>
<dbReference type="KEGG" id="dvl:Dvul_1486"/>
<gene>
    <name evidence="1" type="ordered locus">Dvul_1486</name>
</gene>